<dbReference type="EMBL" id="WISB01000074">
    <property type="protein sequence ID" value="MQW69628.1"/>
    <property type="molecule type" value="Genomic_DNA"/>
</dbReference>
<evidence type="ECO:0000313" key="3">
    <source>
        <dbReference type="Proteomes" id="UP001190825"/>
    </source>
</evidence>
<comment type="caution">
    <text evidence="1">The sequence shown here is derived from an EMBL/GenBank/DDBJ whole genome shotgun (WGS) entry which is preliminary data.</text>
</comment>
<reference evidence="2" key="2">
    <citation type="submission" date="2017-04" db="EMBL/GenBank/DDBJ databases">
        <authorList>
            <person name="Porter S."/>
            <person name="Friesen M.L."/>
            <person name="Faber-Hammond J."/>
        </authorList>
    </citation>
    <scope>NUCLEOTIDE SEQUENCE</scope>
    <source>
        <strain evidence="2">Str16</strain>
    </source>
</reference>
<evidence type="ECO:0000313" key="1">
    <source>
        <dbReference type="EMBL" id="MQW69628.1"/>
    </source>
</evidence>
<dbReference type="EMBL" id="NBUC01000055">
    <property type="protein sequence ID" value="PLU06001.1"/>
    <property type="molecule type" value="Genomic_DNA"/>
</dbReference>
<protein>
    <submittedName>
        <fullName evidence="1">Uncharacterized protein</fullName>
    </submittedName>
</protein>
<accession>A0A6G1WIS2</accession>
<name>A0A6G1WIS2_9HYPH</name>
<gene>
    <name evidence="2" type="ORF">BMJ33_06990</name>
    <name evidence="1" type="ORF">GHJ91_10800</name>
</gene>
<reference evidence="2 3" key="3">
    <citation type="journal article" date="2018" name="FEMS Microbiol. Ecol.">
        <title>Co-invading symbiotic mutualists of Medicago polymorpha retain high ancestral diversity and contain diverse accessory genomes.</title>
        <authorList>
            <person name="Porter S.S."/>
            <person name="Faber-Hammond J.J."/>
            <person name="Friesen M.L."/>
        </authorList>
    </citation>
    <scope>NUCLEOTIDE SEQUENCE [LARGE SCALE GENOMIC DNA]</scope>
    <source>
        <strain evidence="2 3">Str16</strain>
    </source>
</reference>
<dbReference type="Proteomes" id="UP001190825">
    <property type="component" value="Unassembled WGS sequence"/>
</dbReference>
<proteinExistence type="predicted"/>
<dbReference type="AlphaFoldDB" id="A0A6G1WIS2"/>
<evidence type="ECO:0000313" key="2">
    <source>
        <dbReference type="EMBL" id="PLU06001.1"/>
    </source>
</evidence>
<organism evidence="1">
    <name type="scientific">Sinorhizobium medicae</name>
    <dbReference type="NCBI Taxonomy" id="110321"/>
    <lineage>
        <taxon>Bacteria</taxon>
        <taxon>Pseudomonadati</taxon>
        <taxon>Pseudomonadota</taxon>
        <taxon>Alphaproteobacteria</taxon>
        <taxon>Hyphomicrobiales</taxon>
        <taxon>Rhizobiaceae</taxon>
        <taxon>Sinorhizobium/Ensifer group</taxon>
        <taxon>Sinorhizobium</taxon>
    </lineage>
</organism>
<reference evidence="1" key="1">
    <citation type="journal article" date="2013" name="Genome Biol.">
        <title>Comparative genomics of the core and accessory genomes of 48 Sinorhizobium strains comprising five genospecies.</title>
        <authorList>
            <person name="Sugawara M."/>
            <person name="Epstein B."/>
            <person name="Badgley B.D."/>
            <person name="Unno T."/>
            <person name="Xu L."/>
            <person name="Reese J."/>
            <person name="Gyaneshwar P."/>
            <person name="Denny R."/>
            <person name="Mudge J."/>
            <person name="Bharti A.K."/>
            <person name="Farmer A.D."/>
            <person name="May G.D."/>
            <person name="Woodward J.E."/>
            <person name="Medigue C."/>
            <person name="Vallenet D."/>
            <person name="Lajus A."/>
            <person name="Rouy Z."/>
            <person name="Martinez-Vaz B."/>
            <person name="Tiffin P."/>
            <person name="Young N.D."/>
            <person name="Sadowsky M.J."/>
        </authorList>
    </citation>
    <scope>NUCLEOTIDE SEQUENCE</scope>
    <source>
        <strain evidence="1">M1</strain>
    </source>
</reference>
<keyword evidence="3" id="KW-1185">Reference proteome</keyword>
<sequence length="45" mass="5065">MNLLRLWRPLMLTGVRRLSLVGEVTNLGSAPVISRRARAHDRPKG</sequence>